<evidence type="ECO:0000256" key="1">
    <source>
        <dbReference type="SAM" id="MobiDB-lite"/>
    </source>
</evidence>
<organism evidence="2 3">
    <name type="scientific">Stylosanthes scabra</name>
    <dbReference type="NCBI Taxonomy" id="79078"/>
    <lineage>
        <taxon>Eukaryota</taxon>
        <taxon>Viridiplantae</taxon>
        <taxon>Streptophyta</taxon>
        <taxon>Embryophyta</taxon>
        <taxon>Tracheophyta</taxon>
        <taxon>Spermatophyta</taxon>
        <taxon>Magnoliopsida</taxon>
        <taxon>eudicotyledons</taxon>
        <taxon>Gunneridae</taxon>
        <taxon>Pentapetalae</taxon>
        <taxon>rosids</taxon>
        <taxon>fabids</taxon>
        <taxon>Fabales</taxon>
        <taxon>Fabaceae</taxon>
        <taxon>Papilionoideae</taxon>
        <taxon>50 kb inversion clade</taxon>
        <taxon>dalbergioids sensu lato</taxon>
        <taxon>Dalbergieae</taxon>
        <taxon>Pterocarpus clade</taxon>
        <taxon>Stylosanthes</taxon>
    </lineage>
</organism>
<name>A0ABU6XZJ9_9FABA</name>
<protein>
    <submittedName>
        <fullName evidence="2">Uncharacterized protein</fullName>
    </submittedName>
</protein>
<accession>A0ABU6XZJ9</accession>
<feature type="region of interest" description="Disordered" evidence="1">
    <location>
        <begin position="21"/>
        <end position="56"/>
    </location>
</feature>
<feature type="non-terminal residue" evidence="2">
    <location>
        <position position="76"/>
    </location>
</feature>
<gene>
    <name evidence="2" type="ORF">PIB30_106551</name>
</gene>
<dbReference type="Proteomes" id="UP001341840">
    <property type="component" value="Unassembled WGS sequence"/>
</dbReference>
<keyword evidence="3" id="KW-1185">Reference proteome</keyword>
<proteinExistence type="predicted"/>
<reference evidence="2 3" key="1">
    <citation type="journal article" date="2023" name="Plants (Basel)">
        <title>Bridging the Gap: Combining Genomics and Transcriptomics Approaches to Understand Stylosanthes scabra, an Orphan Legume from the Brazilian Caatinga.</title>
        <authorList>
            <person name="Ferreira-Neto J.R.C."/>
            <person name="da Silva M.D."/>
            <person name="Binneck E."/>
            <person name="de Melo N.F."/>
            <person name="da Silva R.H."/>
            <person name="de Melo A.L.T.M."/>
            <person name="Pandolfi V."/>
            <person name="Bustamante F.O."/>
            <person name="Brasileiro-Vidal A.C."/>
            <person name="Benko-Iseppon A.M."/>
        </authorList>
    </citation>
    <scope>NUCLEOTIDE SEQUENCE [LARGE SCALE GENOMIC DNA]</scope>
    <source>
        <tissue evidence="2">Leaves</tissue>
    </source>
</reference>
<evidence type="ECO:0000313" key="2">
    <source>
        <dbReference type="EMBL" id="MED6202529.1"/>
    </source>
</evidence>
<dbReference type="EMBL" id="JASCZI010215687">
    <property type="protein sequence ID" value="MED6202529.1"/>
    <property type="molecule type" value="Genomic_DNA"/>
</dbReference>
<feature type="compositionally biased region" description="Polar residues" evidence="1">
    <location>
        <begin position="29"/>
        <end position="38"/>
    </location>
</feature>
<sequence length="76" mass="8785">MKDTQLSVPLTSIRSYLQRNSAFPDRSRGGTSHLTLDNSRIRDEEEQEEGQENVGGDWSEVTTAAVWWSRRQWSLM</sequence>
<evidence type="ECO:0000313" key="3">
    <source>
        <dbReference type="Proteomes" id="UP001341840"/>
    </source>
</evidence>
<comment type="caution">
    <text evidence="2">The sequence shown here is derived from an EMBL/GenBank/DDBJ whole genome shotgun (WGS) entry which is preliminary data.</text>
</comment>